<dbReference type="PROSITE" id="PS51664">
    <property type="entry name" value="YCAO"/>
    <property type="match status" value="1"/>
</dbReference>
<evidence type="ECO:0000313" key="2">
    <source>
        <dbReference type="EMBL" id="TQO20127.1"/>
    </source>
</evidence>
<gene>
    <name evidence="2" type="ORF">FB472_1739</name>
</gene>
<evidence type="ECO:0000313" key="3">
    <source>
        <dbReference type="Proteomes" id="UP000316560"/>
    </source>
</evidence>
<organism evidence="2 3">
    <name type="scientific">Rhodoglobus vestalii</name>
    <dbReference type="NCBI Taxonomy" id="193384"/>
    <lineage>
        <taxon>Bacteria</taxon>
        <taxon>Bacillati</taxon>
        <taxon>Actinomycetota</taxon>
        <taxon>Actinomycetes</taxon>
        <taxon>Micrococcales</taxon>
        <taxon>Microbacteriaceae</taxon>
        <taxon>Rhodoglobus</taxon>
    </lineage>
</organism>
<evidence type="ECO:0000259" key="1">
    <source>
        <dbReference type="PROSITE" id="PS51664"/>
    </source>
</evidence>
<dbReference type="InterPro" id="IPR003776">
    <property type="entry name" value="YcaO-like_dom"/>
</dbReference>
<dbReference type="NCBIfam" id="TIGR03604">
    <property type="entry name" value="TOMM_cyclo_SagD"/>
    <property type="match status" value="1"/>
</dbReference>
<dbReference type="PANTHER" id="PTHR37809:SF1">
    <property type="entry name" value="RIBOSOMAL PROTEIN S12 METHYLTHIOTRANSFERASE ACCESSORY FACTOR YCAO"/>
    <property type="match status" value="1"/>
</dbReference>
<feature type="domain" description="YcaO" evidence="1">
    <location>
        <begin position="366"/>
        <end position="766"/>
    </location>
</feature>
<protein>
    <submittedName>
        <fullName evidence="2">Ribosomal protein S12 methylthiotransferase accessory factor</fullName>
    </submittedName>
</protein>
<dbReference type="OrthoDB" id="2379922at2"/>
<dbReference type="Proteomes" id="UP000316560">
    <property type="component" value="Unassembled WGS sequence"/>
</dbReference>
<dbReference type="AlphaFoldDB" id="A0A8H2K772"/>
<dbReference type="Gene3D" id="3.30.40.250">
    <property type="match status" value="1"/>
</dbReference>
<keyword evidence="2" id="KW-0689">Ribosomal protein</keyword>
<dbReference type="GO" id="GO:0005840">
    <property type="term" value="C:ribosome"/>
    <property type="evidence" value="ECO:0007669"/>
    <property type="project" value="UniProtKB-KW"/>
</dbReference>
<dbReference type="GO" id="GO:0016740">
    <property type="term" value="F:transferase activity"/>
    <property type="evidence" value="ECO:0007669"/>
    <property type="project" value="UniProtKB-KW"/>
</dbReference>
<comment type="caution">
    <text evidence="2">The sequence shown here is derived from an EMBL/GenBank/DDBJ whole genome shotgun (WGS) entry which is preliminary data.</text>
</comment>
<reference evidence="2 3" key="1">
    <citation type="submission" date="2019-06" db="EMBL/GenBank/DDBJ databases">
        <title>Sequencing the genomes of 1000 actinobacteria strains.</title>
        <authorList>
            <person name="Klenk H.-P."/>
        </authorList>
    </citation>
    <scope>NUCLEOTIDE SEQUENCE [LARGE SCALE GENOMIC DNA]</scope>
    <source>
        <strain evidence="2 3">DSM 21947</strain>
    </source>
</reference>
<name>A0A8H2K772_9MICO</name>
<dbReference type="EMBL" id="VFRA01000001">
    <property type="protein sequence ID" value="TQO20127.1"/>
    <property type="molecule type" value="Genomic_DNA"/>
</dbReference>
<dbReference type="Pfam" id="PF02624">
    <property type="entry name" value="YcaO"/>
    <property type="match status" value="1"/>
</dbReference>
<dbReference type="Gene3D" id="3.40.50.720">
    <property type="entry name" value="NAD(P)-binding Rossmann-like Domain"/>
    <property type="match status" value="1"/>
</dbReference>
<accession>A0A8H2K772</accession>
<keyword evidence="2" id="KW-0687">Ribonucleoprotein</keyword>
<dbReference type="RefSeq" id="WP_141990514.1">
    <property type="nucleotide sequence ID" value="NZ_VFRA01000001.1"/>
</dbReference>
<keyword evidence="2" id="KW-0808">Transferase</keyword>
<sequence length="766" mass="82093">MPSTVFTTPHLEIRALPSERTLITTPQGNSFALDIAADTATKLVEAISSGTVSPSLPAGWEASAAALKQLLTAEDVFTNASDDISNSATADVDVDVDSDVDTSQDSDALVDYDNTDGTNSHRGDLLVLGDRATASALYRAATRISAGANAGTRPSVRVVPADDWQRVIHRAFRTGELLVHCIRGGDDATFISFDRLCSDARTPWVALELTRSAVWLGPFVHPGTGANYEDFAARRLAAAFDPVAHRALRTPAIGGDSGAEPHQLDTAFAIVARTLADTQSQRGDIVFEINASGISPHPVLPLPASVISHSLPHSVSDLVDPITGLVQRTRAVAHHPSIPASLATAQSDVCNMRRVSRWANNTSCQGSAFNDPGQAAASAVGEAVERYCGNLLDTLPVTFGSYRELSAKSAMRVLNPESLVLYSDEQYDTPGFPFVRMTADLPVHWVSGRSLTAGEDILVPASMVYVNWFTAGYSGAPVTNFCPFAGIAAGPTMDYAVASALEEIIERHVTMVWWLNAHQFDAVIPTPAMDALWADVPDSFGQRPSIVMLDNEFGVPVAAGVLHNDVDTLVNVGFACRNTAEAAALKAWTEACTLQEGSRDLLRTDGAHWDAMARGELNSRSFKPWRADRAYLDSYRSDMRDCDDLMVQQQVLLDPRAVGQVAPLLERRALRPIADLPSLPDRSVEGYQAAIEAQGHEVIVVDITSADVASTGMAAVRVIVPGTVGNAPAAFPFLGRRRVQDLAVELGWRDVALAEGDLNYFPLPHA</sequence>
<proteinExistence type="predicted"/>
<keyword evidence="3" id="KW-1185">Reference proteome</keyword>
<dbReference type="InterPro" id="IPR027624">
    <property type="entry name" value="TOMM_cyclo_SagD"/>
</dbReference>
<dbReference type="Gene3D" id="3.30.160.660">
    <property type="match status" value="1"/>
</dbReference>
<dbReference type="PANTHER" id="PTHR37809">
    <property type="entry name" value="RIBOSOMAL PROTEIN S12 METHYLTHIOTRANSFERASE ACCESSORY FACTOR YCAO"/>
    <property type="match status" value="1"/>
</dbReference>
<dbReference type="Gene3D" id="3.30.1330.230">
    <property type="match status" value="1"/>
</dbReference>